<dbReference type="InterPro" id="IPR000847">
    <property type="entry name" value="LysR_HTH_N"/>
</dbReference>
<dbReference type="Pfam" id="PF03466">
    <property type="entry name" value="LysR_substrate"/>
    <property type="match status" value="1"/>
</dbReference>
<keyword evidence="4" id="KW-0804">Transcription</keyword>
<accession>A0A9D1YE73</accession>
<evidence type="ECO:0000313" key="6">
    <source>
        <dbReference type="EMBL" id="HIY27361.1"/>
    </source>
</evidence>
<dbReference type="InterPro" id="IPR036388">
    <property type="entry name" value="WH-like_DNA-bd_sf"/>
</dbReference>
<evidence type="ECO:0000256" key="2">
    <source>
        <dbReference type="ARBA" id="ARBA00023015"/>
    </source>
</evidence>
<protein>
    <submittedName>
        <fullName evidence="6">LysR family transcriptional regulator</fullName>
    </submittedName>
</protein>
<evidence type="ECO:0000259" key="5">
    <source>
        <dbReference type="PROSITE" id="PS50931"/>
    </source>
</evidence>
<dbReference type="PROSITE" id="PS50931">
    <property type="entry name" value="HTH_LYSR"/>
    <property type="match status" value="1"/>
</dbReference>
<evidence type="ECO:0000256" key="3">
    <source>
        <dbReference type="ARBA" id="ARBA00023125"/>
    </source>
</evidence>
<dbReference type="Proteomes" id="UP000823915">
    <property type="component" value="Unassembled WGS sequence"/>
</dbReference>
<reference evidence="6" key="2">
    <citation type="submission" date="2021-04" db="EMBL/GenBank/DDBJ databases">
        <authorList>
            <person name="Gilroy R."/>
        </authorList>
    </citation>
    <scope>NUCLEOTIDE SEQUENCE</scope>
    <source>
        <strain evidence="6">1282</strain>
    </source>
</reference>
<gene>
    <name evidence="6" type="ORF">H9838_09350</name>
</gene>
<proteinExistence type="inferred from homology"/>
<dbReference type="FunFam" id="1.10.10.10:FF:000001">
    <property type="entry name" value="LysR family transcriptional regulator"/>
    <property type="match status" value="1"/>
</dbReference>
<keyword evidence="2" id="KW-0805">Transcription regulation</keyword>
<dbReference type="InterPro" id="IPR005119">
    <property type="entry name" value="LysR_subst-bd"/>
</dbReference>
<dbReference type="SUPFAM" id="SSF53850">
    <property type="entry name" value="Periplasmic binding protein-like II"/>
    <property type="match status" value="1"/>
</dbReference>
<dbReference type="EMBL" id="DXDU01000151">
    <property type="protein sequence ID" value="HIY27361.1"/>
    <property type="molecule type" value="Genomic_DNA"/>
</dbReference>
<dbReference type="SUPFAM" id="SSF46785">
    <property type="entry name" value="Winged helix' DNA-binding domain"/>
    <property type="match status" value="1"/>
</dbReference>
<dbReference type="AlphaFoldDB" id="A0A9D1YE73"/>
<evidence type="ECO:0000256" key="4">
    <source>
        <dbReference type="ARBA" id="ARBA00023163"/>
    </source>
</evidence>
<dbReference type="CDD" id="cd05466">
    <property type="entry name" value="PBP2_LTTR_substrate"/>
    <property type="match status" value="1"/>
</dbReference>
<name>A0A9D1YE73_9FIRM</name>
<dbReference type="GO" id="GO:0003700">
    <property type="term" value="F:DNA-binding transcription factor activity"/>
    <property type="evidence" value="ECO:0007669"/>
    <property type="project" value="InterPro"/>
</dbReference>
<dbReference type="Gene3D" id="1.10.10.10">
    <property type="entry name" value="Winged helix-like DNA-binding domain superfamily/Winged helix DNA-binding domain"/>
    <property type="match status" value="1"/>
</dbReference>
<reference evidence="6" key="1">
    <citation type="journal article" date="2021" name="PeerJ">
        <title>Extensive microbial diversity within the chicken gut microbiome revealed by metagenomics and culture.</title>
        <authorList>
            <person name="Gilroy R."/>
            <person name="Ravi A."/>
            <person name="Getino M."/>
            <person name="Pursley I."/>
            <person name="Horton D.L."/>
            <person name="Alikhan N.F."/>
            <person name="Baker D."/>
            <person name="Gharbi K."/>
            <person name="Hall N."/>
            <person name="Watson M."/>
            <person name="Adriaenssens E.M."/>
            <person name="Foster-Nyarko E."/>
            <person name="Jarju S."/>
            <person name="Secka A."/>
            <person name="Antonio M."/>
            <person name="Oren A."/>
            <person name="Chaudhuri R.R."/>
            <person name="La Ragione R."/>
            <person name="Hildebrand F."/>
            <person name="Pallen M.J."/>
        </authorList>
    </citation>
    <scope>NUCLEOTIDE SEQUENCE</scope>
    <source>
        <strain evidence="6">1282</strain>
    </source>
</reference>
<dbReference type="GO" id="GO:0032993">
    <property type="term" value="C:protein-DNA complex"/>
    <property type="evidence" value="ECO:0007669"/>
    <property type="project" value="TreeGrafter"/>
</dbReference>
<organism evidence="6 7">
    <name type="scientific">Candidatus Acutalibacter pullistercoris</name>
    <dbReference type="NCBI Taxonomy" id="2838418"/>
    <lineage>
        <taxon>Bacteria</taxon>
        <taxon>Bacillati</taxon>
        <taxon>Bacillota</taxon>
        <taxon>Clostridia</taxon>
        <taxon>Eubacteriales</taxon>
        <taxon>Acutalibacteraceae</taxon>
        <taxon>Acutalibacter</taxon>
    </lineage>
</organism>
<feature type="domain" description="HTH lysR-type" evidence="5">
    <location>
        <begin position="1"/>
        <end position="58"/>
    </location>
</feature>
<comment type="caution">
    <text evidence="6">The sequence shown here is derived from an EMBL/GenBank/DDBJ whole genome shotgun (WGS) entry which is preliminary data.</text>
</comment>
<sequence length="289" mass="31489">MNLFQLECFLAVASHLNFARAAEQLHVTQPTVSHQIRSLEKELGVSLFTRSTRSVALTGEGRIFLLDAKGIVAQSHTAIQRFAQRDQAAIVPLALGCDSMLGLALPPQVLGRLRQRLPGLHPHLVTLPDIQLFPRLGEGALDGVIALRQTGRAGLRYQEIGKAGFLCLLRKDHPLAGKAALTQEDLAREPLLLTEPDILGSEMGAYQLRLAQGRKPSQLHFCPSHETAAHLTAAGFGVSFLPDTYRLPLGQDLVSLPLLGFPPLPYGLFYKAPVEKDALRALLQEARKG</sequence>
<dbReference type="Pfam" id="PF00126">
    <property type="entry name" value="HTH_1"/>
    <property type="match status" value="1"/>
</dbReference>
<dbReference type="InterPro" id="IPR036390">
    <property type="entry name" value="WH_DNA-bd_sf"/>
</dbReference>
<dbReference type="PANTHER" id="PTHR30346:SF0">
    <property type="entry name" value="HCA OPERON TRANSCRIPTIONAL ACTIVATOR HCAR"/>
    <property type="match status" value="1"/>
</dbReference>
<evidence type="ECO:0000256" key="1">
    <source>
        <dbReference type="ARBA" id="ARBA00009437"/>
    </source>
</evidence>
<dbReference type="PRINTS" id="PR00039">
    <property type="entry name" value="HTHLYSR"/>
</dbReference>
<comment type="similarity">
    <text evidence="1">Belongs to the LysR transcriptional regulatory family.</text>
</comment>
<keyword evidence="3" id="KW-0238">DNA-binding</keyword>
<dbReference type="Gene3D" id="3.40.190.10">
    <property type="entry name" value="Periplasmic binding protein-like II"/>
    <property type="match status" value="2"/>
</dbReference>
<evidence type="ECO:0000313" key="7">
    <source>
        <dbReference type="Proteomes" id="UP000823915"/>
    </source>
</evidence>
<dbReference type="GO" id="GO:0003677">
    <property type="term" value="F:DNA binding"/>
    <property type="evidence" value="ECO:0007669"/>
    <property type="project" value="UniProtKB-KW"/>
</dbReference>
<dbReference type="PANTHER" id="PTHR30346">
    <property type="entry name" value="TRANSCRIPTIONAL DUAL REGULATOR HCAR-RELATED"/>
    <property type="match status" value="1"/>
</dbReference>